<evidence type="ECO:0000313" key="1">
    <source>
        <dbReference type="EMBL" id="KKL25510.1"/>
    </source>
</evidence>
<proteinExistence type="predicted"/>
<organism evidence="1">
    <name type="scientific">marine sediment metagenome</name>
    <dbReference type="NCBI Taxonomy" id="412755"/>
    <lineage>
        <taxon>unclassified sequences</taxon>
        <taxon>metagenomes</taxon>
        <taxon>ecological metagenomes</taxon>
    </lineage>
</organism>
<gene>
    <name evidence="1" type="ORF">LCGC14_2404560</name>
</gene>
<comment type="caution">
    <text evidence="1">The sequence shown here is derived from an EMBL/GenBank/DDBJ whole genome shotgun (WGS) entry which is preliminary data.</text>
</comment>
<name>A0A0F9BUB8_9ZZZZ</name>
<dbReference type="AlphaFoldDB" id="A0A0F9BUB8"/>
<sequence>MGVRIKNIVLKQIEDILGIYNELKSRFRPLSYLGMLGANKDEIAKTNGLIMRAKVVVSRYFGEDSIHFR</sequence>
<dbReference type="EMBL" id="LAZR01036188">
    <property type="protein sequence ID" value="KKL25510.1"/>
    <property type="molecule type" value="Genomic_DNA"/>
</dbReference>
<protein>
    <submittedName>
        <fullName evidence="1">Uncharacterized protein</fullName>
    </submittedName>
</protein>
<reference evidence="1" key="1">
    <citation type="journal article" date="2015" name="Nature">
        <title>Complex archaea that bridge the gap between prokaryotes and eukaryotes.</title>
        <authorList>
            <person name="Spang A."/>
            <person name="Saw J.H."/>
            <person name="Jorgensen S.L."/>
            <person name="Zaremba-Niedzwiedzka K."/>
            <person name="Martijn J."/>
            <person name="Lind A.E."/>
            <person name="van Eijk R."/>
            <person name="Schleper C."/>
            <person name="Guy L."/>
            <person name="Ettema T.J."/>
        </authorList>
    </citation>
    <scope>NUCLEOTIDE SEQUENCE</scope>
</reference>
<accession>A0A0F9BUB8</accession>